<dbReference type="GO" id="GO:0006260">
    <property type="term" value="P:DNA replication"/>
    <property type="evidence" value="ECO:0007669"/>
    <property type="project" value="UniProtKB-KW"/>
</dbReference>
<accession>A0A0F6N382</accession>
<organismHost>
    <name type="scientific">Capra hircus</name>
    <name type="common">Goat</name>
    <dbReference type="NCBI Taxonomy" id="9925"/>
</organismHost>
<dbReference type="EMBL" id="KF234407">
    <property type="protein sequence ID" value="AHZ33794.1"/>
    <property type="molecule type" value="Genomic_DNA"/>
</dbReference>
<organism evidence="2 3">
    <name type="scientific">Orf virus</name>
    <name type="common">ORFV</name>
    <dbReference type="NCBI Taxonomy" id="10258"/>
    <lineage>
        <taxon>Viruses</taxon>
        <taxon>Varidnaviria</taxon>
        <taxon>Bamfordvirae</taxon>
        <taxon>Nucleocytoviricota</taxon>
        <taxon>Pokkesviricetes</taxon>
        <taxon>Chitovirales</taxon>
        <taxon>Poxviridae</taxon>
        <taxon>Chordopoxvirinae</taxon>
        <taxon>Parapoxvirus</taxon>
        <taxon>Parapoxvirus orf</taxon>
    </lineage>
</organism>
<dbReference type="Proteomes" id="UP000150883">
    <property type="component" value="Segment"/>
</dbReference>
<dbReference type="Gene3D" id="6.10.140.1880">
    <property type="match status" value="1"/>
</dbReference>
<evidence type="ECO:0000256" key="1">
    <source>
        <dbReference type="ARBA" id="ARBA00022705"/>
    </source>
</evidence>
<dbReference type="InterPro" id="IPR010267">
    <property type="entry name" value="Chordopox_A20R"/>
</dbReference>
<reference evidence="2 3" key="1">
    <citation type="submission" date="2013-06" db="EMBL/GenBank/DDBJ databases">
        <title>Complete genome of orf virus NA1/11 and comparative genomic with other parapoxvirus.</title>
        <authorList>
            <person name="Li W."/>
            <person name="Hao W."/>
            <person name="Ning Z."/>
            <person name="Chi X."/>
            <person name="Tong C."/>
            <person name="Gao F."/>
            <person name="Song D."/>
            <person name="Li M."/>
            <person name="Luo S."/>
        </authorList>
    </citation>
    <scope>NUCLEOTIDE SEQUENCE [LARGE SCALE GENOMIC DNA]</scope>
    <source>
        <strain evidence="2">NA1/11</strain>
    </source>
</reference>
<dbReference type="Pfam" id="PF05941">
    <property type="entry name" value="Chordopox_A20R"/>
    <property type="match status" value="1"/>
</dbReference>
<organismHost>
    <name type="scientific">Ovis aries</name>
    <name type="common">Sheep</name>
    <dbReference type="NCBI Taxonomy" id="9940"/>
</organismHost>
<organismHost>
    <name type="scientific">Homo sapiens</name>
    <name type="common">Human</name>
    <dbReference type="NCBI Taxonomy" id="9606"/>
</organismHost>
<keyword evidence="1" id="KW-0235">DNA replication</keyword>
<sequence>MTSESDLYTLKELIRLRDSLHLATGAAVERYNALVEWAARTYWTVAVLPSAPCASIEKYYCVCKPDCVLEPGEYSVSRLHFGLTHAWVRGAAFNSASGAEVEPPEEVRRACEALDAAFADLTFVRFSVFGREWTVDDAVTDHSSRDEVFAACAASGVRVARTLRVRVRAGESFAREDFDAVHAALRAEGDVARGTAVCLALRGSSRRWIADRAPRCFMRVRRVELEPVDARHHCPVLISARGDRVLCRGVGHLADARAREGVFVAVRRYPECLVLCDEAAAGAAECSREEALRLLVRRFGRDFAVSEEGYVFRVQDMDLRGVSARLGLAPCASLEELRRAVERDRALMRRLRAEGAVRLACECVGYPRQNAVELINNMRFQITEEGAVANFELANASCLGNPTAESIFASFAQFVPIFNVLSAIARAQP</sequence>
<protein>
    <submittedName>
        <fullName evidence="2">DNA-polymerase processivity factor</fullName>
    </submittedName>
</protein>
<name>A0A0F6N382_ORFV</name>
<evidence type="ECO:0000313" key="3">
    <source>
        <dbReference type="Proteomes" id="UP000150883"/>
    </source>
</evidence>
<evidence type="ECO:0000313" key="2">
    <source>
        <dbReference type="EMBL" id="AHZ33794.1"/>
    </source>
</evidence>
<proteinExistence type="predicted"/>